<proteinExistence type="predicted"/>
<dbReference type="AlphaFoldDB" id="A0A0B7A192"/>
<evidence type="ECO:0000313" key="2">
    <source>
        <dbReference type="EMBL" id="CEK73725.1"/>
    </source>
</evidence>
<keyword evidence="1" id="KW-0812">Transmembrane</keyword>
<dbReference type="EMBL" id="HACG01026860">
    <property type="protein sequence ID" value="CEK73725.1"/>
    <property type="molecule type" value="Transcribed_RNA"/>
</dbReference>
<reference evidence="2" key="1">
    <citation type="submission" date="2014-12" db="EMBL/GenBank/DDBJ databases">
        <title>Insight into the proteome of Arion vulgaris.</title>
        <authorList>
            <person name="Aradska J."/>
            <person name="Bulat T."/>
            <person name="Smidak R."/>
            <person name="Sarate P."/>
            <person name="Gangsoo J."/>
            <person name="Sialana F."/>
            <person name="Bilban M."/>
            <person name="Lubec G."/>
        </authorList>
    </citation>
    <scope>NUCLEOTIDE SEQUENCE</scope>
    <source>
        <tissue evidence="2">Skin</tissue>
    </source>
</reference>
<keyword evidence="1" id="KW-0472">Membrane</keyword>
<evidence type="ECO:0000256" key="1">
    <source>
        <dbReference type="SAM" id="Phobius"/>
    </source>
</evidence>
<keyword evidence="1" id="KW-1133">Transmembrane helix</keyword>
<gene>
    <name evidence="2" type="primary">ORF87994</name>
</gene>
<accession>A0A0B7A192</accession>
<organism evidence="2">
    <name type="scientific">Arion vulgaris</name>
    <dbReference type="NCBI Taxonomy" id="1028688"/>
    <lineage>
        <taxon>Eukaryota</taxon>
        <taxon>Metazoa</taxon>
        <taxon>Spiralia</taxon>
        <taxon>Lophotrochozoa</taxon>
        <taxon>Mollusca</taxon>
        <taxon>Gastropoda</taxon>
        <taxon>Heterobranchia</taxon>
        <taxon>Euthyneura</taxon>
        <taxon>Panpulmonata</taxon>
        <taxon>Eupulmonata</taxon>
        <taxon>Stylommatophora</taxon>
        <taxon>Helicina</taxon>
        <taxon>Arionoidea</taxon>
        <taxon>Arionidae</taxon>
        <taxon>Arion</taxon>
    </lineage>
</organism>
<name>A0A0B7A192_9EUPU</name>
<feature type="transmembrane region" description="Helical" evidence="1">
    <location>
        <begin position="48"/>
        <end position="70"/>
    </location>
</feature>
<sequence length="73" mass="8360">MIHSNMCSTSTTKMCYDDHTTFVTANNKTKDEGSFLPKPTKQKLVKLIYIYHIFHNVIKVVFVMTIISLFTGS</sequence>
<protein>
    <submittedName>
        <fullName evidence="2">Uncharacterized protein</fullName>
    </submittedName>
</protein>